<dbReference type="PANTHER" id="PTHR21310:SF40">
    <property type="entry name" value="AMINOGLYCOSIDE PHOSPHOTRANSFERASE DOMAIN-CONTAINING PROTEIN-RELATED"/>
    <property type="match status" value="1"/>
</dbReference>
<keyword evidence="2" id="KW-0808">Transferase</keyword>
<dbReference type="EC" id="2.7.1.-" evidence="2"/>
<dbReference type="EMBL" id="WEGI01000015">
    <property type="protein sequence ID" value="MQY30738.1"/>
    <property type="molecule type" value="Genomic_DNA"/>
</dbReference>
<evidence type="ECO:0000313" key="3">
    <source>
        <dbReference type="Proteomes" id="UP000431401"/>
    </source>
</evidence>
<feature type="domain" description="Aminoglycoside phosphotransferase" evidence="1">
    <location>
        <begin position="73"/>
        <end position="290"/>
    </location>
</feature>
<dbReference type="Pfam" id="PF01636">
    <property type="entry name" value="APH"/>
    <property type="match status" value="1"/>
</dbReference>
<sequence length="380" mass="42703">MSAESDPEFETRRQLTTSERDLDDLAERLTGWLAHRITADTAPVITEVTRPQSSGLSSTSVLFRASWQRDGRTETASYVARLAPESGSFPVFRHYDLAAQYSVMAAVGARSDVPVPPLCWLETDESVLGTPFFVMGRVDGRIPEDNPPYVFIGWLFDATAAERARLAHNTIDIIARLHAIPDPAAAFPALTAAGSGLRAHVDATRDWYDWALAADGYRIPLLERAFDWLEQHWPADPGPDVLSWGDSRPGNIIFDGWDPIAVLDWEMAAIGPRELDVAWLIFIHRFFQDIATGFGQPGLADFLRRADVVDRYAEITGHTLRDMDFHLVYAALRHGVVMARIKRRMIHFGEDTDTPDRDDYIMHRAALEALLDGTYEWDRP</sequence>
<proteinExistence type="predicted"/>
<name>A0A7K0DYW4_9NOCA</name>
<dbReference type="InterPro" id="IPR041726">
    <property type="entry name" value="ACAD10_11_N"/>
</dbReference>
<dbReference type="GO" id="GO:0016740">
    <property type="term" value="F:transferase activity"/>
    <property type="evidence" value="ECO:0007669"/>
    <property type="project" value="UniProtKB-KW"/>
</dbReference>
<dbReference type="CDD" id="cd05154">
    <property type="entry name" value="ACAD10_11_N-like"/>
    <property type="match status" value="1"/>
</dbReference>
<evidence type="ECO:0000259" key="1">
    <source>
        <dbReference type="Pfam" id="PF01636"/>
    </source>
</evidence>
<dbReference type="AlphaFoldDB" id="A0A7K0DYW4"/>
<protein>
    <submittedName>
        <fullName evidence="2">Putative aminoglycoside phosphotransferase</fullName>
        <ecNumber evidence="2">2.7.1.-</ecNumber>
    </submittedName>
</protein>
<evidence type="ECO:0000313" key="2">
    <source>
        <dbReference type="EMBL" id="MQY30738.1"/>
    </source>
</evidence>
<dbReference type="InterPro" id="IPR051678">
    <property type="entry name" value="AGP_Transferase"/>
</dbReference>
<organism evidence="2 3">
    <name type="scientific">Nocardia aurantia</name>
    <dbReference type="NCBI Taxonomy" id="2585199"/>
    <lineage>
        <taxon>Bacteria</taxon>
        <taxon>Bacillati</taxon>
        <taxon>Actinomycetota</taxon>
        <taxon>Actinomycetes</taxon>
        <taxon>Mycobacteriales</taxon>
        <taxon>Nocardiaceae</taxon>
        <taxon>Nocardia</taxon>
    </lineage>
</organism>
<keyword evidence="3" id="KW-1185">Reference proteome</keyword>
<dbReference type="SUPFAM" id="SSF56112">
    <property type="entry name" value="Protein kinase-like (PK-like)"/>
    <property type="match status" value="1"/>
</dbReference>
<dbReference type="PANTHER" id="PTHR21310">
    <property type="entry name" value="AMINOGLYCOSIDE PHOSPHOTRANSFERASE-RELATED-RELATED"/>
    <property type="match status" value="1"/>
</dbReference>
<comment type="caution">
    <text evidence="2">The sequence shown here is derived from an EMBL/GenBank/DDBJ whole genome shotgun (WGS) entry which is preliminary data.</text>
</comment>
<dbReference type="InterPro" id="IPR011009">
    <property type="entry name" value="Kinase-like_dom_sf"/>
</dbReference>
<gene>
    <name evidence="2" type="ORF">NRB56_63410</name>
</gene>
<dbReference type="InterPro" id="IPR002575">
    <property type="entry name" value="Aminoglycoside_PTrfase"/>
</dbReference>
<dbReference type="Gene3D" id="3.90.1200.10">
    <property type="match status" value="1"/>
</dbReference>
<accession>A0A7K0DYW4</accession>
<dbReference type="Proteomes" id="UP000431401">
    <property type="component" value="Unassembled WGS sequence"/>
</dbReference>
<reference evidence="2 3" key="1">
    <citation type="submission" date="2019-10" db="EMBL/GenBank/DDBJ databases">
        <title>Nocardia macrotermitis sp. nov. and Nocardia aurantia sp. nov., isolated from the gut of fungus growing-termite Macrotermes natalensis.</title>
        <authorList>
            <person name="Benndorf R."/>
            <person name="Schwitalla J."/>
            <person name="Martin K."/>
            <person name="De Beer W."/>
            <person name="Kaster A.-K."/>
            <person name="Vollmers J."/>
            <person name="Poulsen M."/>
            <person name="Beemelmanns C."/>
        </authorList>
    </citation>
    <scope>NUCLEOTIDE SEQUENCE [LARGE SCALE GENOMIC DNA]</scope>
    <source>
        <strain evidence="2 3">RB56</strain>
    </source>
</reference>
<dbReference type="RefSeq" id="WP_153348028.1">
    <property type="nucleotide sequence ID" value="NZ_WEGI01000015.1"/>
</dbReference>
<dbReference type="OrthoDB" id="3339041at2"/>
<dbReference type="Gene3D" id="3.30.200.20">
    <property type="entry name" value="Phosphorylase Kinase, domain 1"/>
    <property type="match status" value="1"/>
</dbReference>